<dbReference type="STRING" id="161767.ENSAPEP00000017186"/>
<reference evidence="2 3" key="1">
    <citation type="submission" date="2018-03" db="EMBL/GenBank/DDBJ databases">
        <title>Finding Nemo's genes: A chromosome-scale reference assembly of the genome of the orange clownfish Amphiprion percula.</title>
        <authorList>
            <person name="Lehmann R."/>
        </authorList>
    </citation>
    <scope>NUCLEOTIDE SEQUENCE</scope>
</reference>
<dbReference type="Pfam" id="PF00059">
    <property type="entry name" value="Lectin_C"/>
    <property type="match status" value="1"/>
</dbReference>
<dbReference type="GO" id="GO:0072534">
    <property type="term" value="C:perineuronal net"/>
    <property type="evidence" value="ECO:0007669"/>
    <property type="project" value="TreeGrafter"/>
</dbReference>
<dbReference type="PANTHER" id="PTHR22804:SF42">
    <property type="entry name" value="AGGRECAN CORE PROTEIN"/>
    <property type="match status" value="1"/>
</dbReference>
<dbReference type="PANTHER" id="PTHR22804">
    <property type="entry name" value="AGGRECAN/VERSICAN PROTEOGLYCAN"/>
    <property type="match status" value="1"/>
</dbReference>
<dbReference type="InterPro" id="IPR016187">
    <property type="entry name" value="CTDL_fold"/>
</dbReference>
<dbReference type="GO" id="GO:0007417">
    <property type="term" value="P:central nervous system development"/>
    <property type="evidence" value="ECO:0007669"/>
    <property type="project" value="TreeGrafter"/>
</dbReference>
<dbReference type="Ensembl" id="ENSAPET00000017674.1">
    <property type="protein sequence ID" value="ENSAPEP00000017186.1"/>
    <property type="gene ID" value="ENSAPEG00000012297.1"/>
</dbReference>
<dbReference type="Gene3D" id="3.10.100.10">
    <property type="entry name" value="Mannose-Binding Protein A, subunit A"/>
    <property type="match status" value="1"/>
</dbReference>
<sequence length="83" mass="9614">MAMALQGCAEGWLEFMGNCYLHFAERDTWSEAEQRCQELNAHLVSISSQEEQQFVNCEWLVEHVQNEFRWTDGSPLVSLVGDF</sequence>
<dbReference type="Proteomes" id="UP000265080">
    <property type="component" value="Chromosome 4"/>
</dbReference>
<dbReference type="GO" id="GO:0005615">
    <property type="term" value="C:extracellular space"/>
    <property type="evidence" value="ECO:0007669"/>
    <property type="project" value="TreeGrafter"/>
</dbReference>
<dbReference type="OMA" id="TDPINSC"/>
<evidence type="ECO:0000313" key="2">
    <source>
        <dbReference type="Ensembl" id="ENSAPEP00000017186.1"/>
    </source>
</evidence>
<reference evidence="2" key="3">
    <citation type="submission" date="2025-09" db="UniProtKB">
        <authorList>
            <consortium name="Ensembl"/>
        </authorList>
    </citation>
    <scope>IDENTIFICATION</scope>
</reference>
<dbReference type="AlphaFoldDB" id="A0A3P8T079"/>
<dbReference type="InterPro" id="IPR050691">
    <property type="entry name" value="Hyaluronan_bind_Proteoglycan"/>
</dbReference>
<protein>
    <recommendedName>
        <fullName evidence="1">C-type lectin domain-containing protein</fullName>
    </recommendedName>
</protein>
<dbReference type="GO" id="GO:0010001">
    <property type="term" value="P:glial cell differentiation"/>
    <property type="evidence" value="ECO:0007669"/>
    <property type="project" value="TreeGrafter"/>
</dbReference>
<reference evidence="2" key="2">
    <citation type="submission" date="2025-08" db="UniProtKB">
        <authorList>
            <consortium name="Ensembl"/>
        </authorList>
    </citation>
    <scope>IDENTIFICATION</scope>
</reference>
<dbReference type="PROSITE" id="PS50041">
    <property type="entry name" value="C_TYPE_LECTIN_2"/>
    <property type="match status" value="1"/>
</dbReference>
<dbReference type="SUPFAM" id="SSF56436">
    <property type="entry name" value="C-type lectin-like"/>
    <property type="match status" value="1"/>
</dbReference>
<evidence type="ECO:0000313" key="3">
    <source>
        <dbReference type="Proteomes" id="UP000265080"/>
    </source>
</evidence>
<name>A0A3P8T079_AMPPE</name>
<dbReference type="GO" id="GO:0045202">
    <property type="term" value="C:synapse"/>
    <property type="evidence" value="ECO:0007669"/>
    <property type="project" value="TreeGrafter"/>
</dbReference>
<dbReference type="InterPro" id="IPR001304">
    <property type="entry name" value="C-type_lectin-like"/>
</dbReference>
<dbReference type="GeneTree" id="ENSGT00940000155971"/>
<dbReference type="GO" id="GO:0001501">
    <property type="term" value="P:skeletal system development"/>
    <property type="evidence" value="ECO:0007669"/>
    <property type="project" value="TreeGrafter"/>
</dbReference>
<keyword evidence="3" id="KW-1185">Reference proteome</keyword>
<dbReference type="InterPro" id="IPR016186">
    <property type="entry name" value="C-type_lectin-like/link_sf"/>
</dbReference>
<feature type="domain" description="C-type lectin" evidence="1">
    <location>
        <begin position="15"/>
        <end position="76"/>
    </location>
</feature>
<organism evidence="2 3">
    <name type="scientific">Amphiprion percula</name>
    <name type="common">Orange clownfish</name>
    <name type="synonym">Lutjanus percula</name>
    <dbReference type="NCBI Taxonomy" id="161767"/>
    <lineage>
        <taxon>Eukaryota</taxon>
        <taxon>Metazoa</taxon>
        <taxon>Chordata</taxon>
        <taxon>Craniata</taxon>
        <taxon>Vertebrata</taxon>
        <taxon>Euteleostomi</taxon>
        <taxon>Actinopterygii</taxon>
        <taxon>Neopterygii</taxon>
        <taxon>Teleostei</taxon>
        <taxon>Neoteleostei</taxon>
        <taxon>Acanthomorphata</taxon>
        <taxon>Ovalentaria</taxon>
        <taxon>Pomacentridae</taxon>
        <taxon>Amphiprion</taxon>
    </lineage>
</organism>
<dbReference type="GO" id="GO:0002052">
    <property type="term" value="P:positive regulation of neuroblast proliferation"/>
    <property type="evidence" value="ECO:0007669"/>
    <property type="project" value="TreeGrafter"/>
</dbReference>
<accession>A0A3P8T079</accession>
<evidence type="ECO:0000259" key="1">
    <source>
        <dbReference type="PROSITE" id="PS50041"/>
    </source>
</evidence>
<proteinExistence type="predicted"/>